<keyword evidence="2" id="KW-1185">Reference proteome</keyword>
<dbReference type="Proteomes" id="UP000191612">
    <property type="component" value="Unassembled WGS sequence"/>
</dbReference>
<evidence type="ECO:0008006" key="3">
    <source>
        <dbReference type="Google" id="ProtNLM"/>
    </source>
</evidence>
<protein>
    <recommendedName>
        <fullName evidence="3">Winged helix-turn helix domain-containing protein</fullName>
    </recommendedName>
</protein>
<name>A0A1V6QSF3_9EURO</name>
<dbReference type="STRING" id="60172.A0A1V6QSF3"/>
<evidence type="ECO:0000313" key="1">
    <source>
        <dbReference type="EMBL" id="OQD92153.1"/>
    </source>
</evidence>
<gene>
    <name evidence="1" type="ORF">PENSOL_c044G07464</name>
</gene>
<dbReference type="AlphaFoldDB" id="A0A1V6QSF3"/>
<sequence length="175" mass="19967">MAPRLVPSKLHLIRDMIGSQSLITTQMAEEAECSKVMIINIRRNLRQFGSVHAPPTRIGRKPTVTPLMIDALGEHLSEKPGLYLDEMAVFLWDEFHTMITTSSIRRALAAKNWSKRTARQHAQERNVDLRKLYLHNLSNFQSYHLVYMDESGCDKRAGFRLTGWPPLGVTPLQVS</sequence>
<accession>A0A1V6QSF3</accession>
<reference evidence="2" key="1">
    <citation type="journal article" date="2017" name="Nat. Microbiol.">
        <title>Global analysis of biosynthetic gene clusters reveals vast potential of secondary metabolite production in Penicillium species.</title>
        <authorList>
            <person name="Nielsen J.C."/>
            <person name="Grijseels S."/>
            <person name="Prigent S."/>
            <person name="Ji B."/>
            <person name="Dainat J."/>
            <person name="Nielsen K.F."/>
            <person name="Frisvad J.C."/>
            <person name="Workman M."/>
            <person name="Nielsen J."/>
        </authorList>
    </citation>
    <scope>NUCLEOTIDE SEQUENCE [LARGE SCALE GENOMIC DNA]</scope>
    <source>
        <strain evidence="2">IBT 29525</strain>
    </source>
</reference>
<proteinExistence type="predicted"/>
<dbReference type="SUPFAM" id="SSF46689">
    <property type="entry name" value="Homeodomain-like"/>
    <property type="match status" value="1"/>
</dbReference>
<dbReference type="EMBL" id="MDYO01000044">
    <property type="protein sequence ID" value="OQD92153.1"/>
    <property type="molecule type" value="Genomic_DNA"/>
</dbReference>
<dbReference type="InterPro" id="IPR009057">
    <property type="entry name" value="Homeodomain-like_sf"/>
</dbReference>
<comment type="caution">
    <text evidence="1">The sequence shown here is derived from an EMBL/GenBank/DDBJ whole genome shotgun (WGS) entry which is preliminary data.</text>
</comment>
<organism evidence="1 2">
    <name type="scientific">Penicillium solitum</name>
    <dbReference type="NCBI Taxonomy" id="60172"/>
    <lineage>
        <taxon>Eukaryota</taxon>
        <taxon>Fungi</taxon>
        <taxon>Dikarya</taxon>
        <taxon>Ascomycota</taxon>
        <taxon>Pezizomycotina</taxon>
        <taxon>Eurotiomycetes</taxon>
        <taxon>Eurotiomycetidae</taxon>
        <taxon>Eurotiales</taxon>
        <taxon>Aspergillaceae</taxon>
        <taxon>Penicillium</taxon>
    </lineage>
</organism>
<evidence type="ECO:0000313" key="2">
    <source>
        <dbReference type="Proteomes" id="UP000191612"/>
    </source>
</evidence>